<dbReference type="RefSeq" id="WP_061834061.1">
    <property type="nucleotide sequence ID" value="NZ_LUKE01000001.1"/>
</dbReference>
<keyword evidence="10" id="KW-1185">Reference proteome</keyword>
<feature type="transmembrane region" description="Helical" evidence="8">
    <location>
        <begin position="201"/>
        <end position="220"/>
    </location>
</feature>
<evidence type="ECO:0000256" key="6">
    <source>
        <dbReference type="ARBA" id="ARBA00022989"/>
    </source>
</evidence>
<evidence type="ECO:0000256" key="4">
    <source>
        <dbReference type="ARBA" id="ARBA00022475"/>
    </source>
</evidence>
<organism evidence="9 10">
    <name type="scientific">Bdellovibrio bacteriovorus</name>
    <dbReference type="NCBI Taxonomy" id="959"/>
    <lineage>
        <taxon>Bacteria</taxon>
        <taxon>Pseudomonadati</taxon>
        <taxon>Bdellovibrionota</taxon>
        <taxon>Bdellovibrionia</taxon>
        <taxon>Bdellovibrionales</taxon>
        <taxon>Pseudobdellovibrionaceae</taxon>
        <taxon>Bdellovibrio</taxon>
    </lineage>
</organism>
<feature type="transmembrane region" description="Helical" evidence="8">
    <location>
        <begin position="348"/>
        <end position="375"/>
    </location>
</feature>
<feature type="transmembrane region" description="Helical" evidence="8">
    <location>
        <begin position="530"/>
        <end position="552"/>
    </location>
</feature>
<dbReference type="PANTHER" id="PTHR11328">
    <property type="entry name" value="MAJOR FACILITATOR SUPERFAMILY DOMAIN-CONTAINING PROTEIN"/>
    <property type="match status" value="1"/>
</dbReference>
<feature type="transmembrane region" description="Helical" evidence="8">
    <location>
        <begin position="12"/>
        <end position="31"/>
    </location>
</feature>
<keyword evidence="3" id="KW-0813">Transport</keyword>
<feature type="transmembrane region" description="Helical" evidence="8">
    <location>
        <begin position="325"/>
        <end position="342"/>
    </location>
</feature>
<dbReference type="OrthoDB" id="5298281at2"/>
<sequence>MKSELNDRVPLRQLIVFGAGGLIPIALFNIAGQLIGLIGNISLGLSAFWLGVILIIPRVWDAVSDPIVGHLSDNTRTRWGRRRPYVLVGGISVALSFVMMWWVPKHESVISWFPSEGAFQWFQLSYILVSVLIFFSACTVFEIPHGALGMEITPNSHERTRLFSAKSFFGNLFAMATPWLFALAGMEIFKGPGGSEADGMRYVSILIAIFLIPASIWWFLDLKEPENVEIKTVSNEKRSSFWADMKYIVQNKNFIYLVVTVFTLAMGFNFVSLLNYYISIFYIYGGDKAAAGPLLGINGTIWAITGLLAVFPLNWLSPKMGKRNTLILSIALMVLAQVAKIFCYSKEYPYLMVIPTILLSAGMLFFFTLSTSMLADICDEDDLRSGKRAEGSYYSVYWWFIKMGSAFASLVTGLLIIFTQFDEAQVTRVDDLRGSVNEIRAELGKAEPSKPLQEFLVKAEQKAEALKQHLATEFQGGESSSTHRELLLQNVDNIQNELKNLNAMQRIERIPPSVDVSLAQLTQQTPQSLFMMRLIEISLPIILSLISLLFALKYPLTNQRCEEIQEALKKRNAGLPQPSH</sequence>
<name>A0A150WQB1_BDEBC</name>
<proteinExistence type="inferred from homology"/>
<comment type="caution">
    <text evidence="9">The sequence shown here is derived from an EMBL/GenBank/DDBJ whole genome shotgun (WGS) entry which is preliminary data.</text>
</comment>
<evidence type="ECO:0000256" key="8">
    <source>
        <dbReference type="SAM" id="Phobius"/>
    </source>
</evidence>
<dbReference type="InterPro" id="IPR039672">
    <property type="entry name" value="MFS_2"/>
</dbReference>
<dbReference type="GO" id="GO:0006814">
    <property type="term" value="P:sodium ion transport"/>
    <property type="evidence" value="ECO:0007669"/>
    <property type="project" value="InterPro"/>
</dbReference>
<evidence type="ECO:0000256" key="7">
    <source>
        <dbReference type="ARBA" id="ARBA00023136"/>
    </source>
</evidence>
<evidence type="ECO:0008006" key="11">
    <source>
        <dbReference type="Google" id="ProtNLM"/>
    </source>
</evidence>
<keyword evidence="7 8" id="KW-0472">Membrane</keyword>
<dbReference type="InterPro" id="IPR036259">
    <property type="entry name" value="MFS_trans_sf"/>
</dbReference>
<keyword evidence="5 8" id="KW-0812">Transmembrane</keyword>
<feature type="transmembrane region" description="Helical" evidence="8">
    <location>
        <begin position="254"/>
        <end position="278"/>
    </location>
</feature>
<evidence type="ECO:0000256" key="2">
    <source>
        <dbReference type="ARBA" id="ARBA00009617"/>
    </source>
</evidence>
<dbReference type="PROSITE" id="PS00872">
    <property type="entry name" value="NA_GALACTOSIDE_SYMP"/>
    <property type="match status" value="1"/>
</dbReference>
<evidence type="ECO:0000256" key="5">
    <source>
        <dbReference type="ARBA" id="ARBA00022692"/>
    </source>
</evidence>
<dbReference type="InterPro" id="IPR018043">
    <property type="entry name" value="Na/Gal_symport_CS"/>
</dbReference>
<keyword evidence="4" id="KW-1003">Cell membrane</keyword>
<comment type="subcellular location">
    <subcellularLocation>
        <location evidence="1">Cell membrane</location>
        <topology evidence="1">Multi-pass membrane protein</topology>
    </subcellularLocation>
</comment>
<dbReference type="PANTHER" id="PTHR11328:SF24">
    <property type="entry name" value="MAJOR FACILITATOR SUPERFAMILY (MFS) PROFILE DOMAIN-CONTAINING PROTEIN"/>
    <property type="match status" value="1"/>
</dbReference>
<dbReference type="EMBL" id="LUKE01000001">
    <property type="protein sequence ID" value="KYG66497.1"/>
    <property type="molecule type" value="Genomic_DNA"/>
</dbReference>
<feature type="transmembrane region" description="Helical" evidence="8">
    <location>
        <begin position="290"/>
        <end position="313"/>
    </location>
</feature>
<evidence type="ECO:0000313" key="10">
    <source>
        <dbReference type="Proteomes" id="UP000075320"/>
    </source>
</evidence>
<evidence type="ECO:0000313" key="9">
    <source>
        <dbReference type="EMBL" id="KYG66497.1"/>
    </source>
</evidence>
<reference evidence="9 10" key="1">
    <citation type="submission" date="2016-03" db="EMBL/GenBank/DDBJ databases">
        <authorList>
            <person name="Ploux O."/>
        </authorList>
    </citation>
    <scope>NUCLEOTIDE SEQUENCE [LARGE SCALE GENOMIC DNA]</scope>
    <source>
        <strain evidence="9 10">R0</strain>
    </source>
</reference>
<dbReference type="Pfam" id="PF13347">
    <property type="entry name" value="MFS_2"/>
    <property type="match status" value="1"/>
</dbReference>
<keyword evidence="6 8" id="KW-1133">Transmembrane helix</keyword>
<evidence type="ECO:0000256" key="3">
    <source>
        <dbReference type="ARBA" id="ARBA00022448"/>
    </source>
</evidence>
<gene>
    <name evidence="9" type="ORF">AZI86_05470</name>
</gene>
<dbReference type="GO" id="GO:0005886">
    <property type="term" value="C:plasma membrane"/>
    <property type="evidence" value="ECO:0007669"/>
    <property type="project" value="UniProtKB-SubCell"/>
</dbReference>
<dbReference type="SUPFAM" id="SSF103473">
    <property type="entry name" value="MFS general substrate transporter"/>
    <property type="match status" value="1"/>
</dbReference>
<accession>A0A150WQB1</accession>
<comment type="similarity">
    <text evidence="2">Belongs to the sodium:galactoside symporter (TC 2.A.2) family.</text>
</comment>
<dbReference type="Proteomes" id="UP000075320">
    <property type="component" value="Unassembled WGS sequence"/>
</dbReference>
<protein>
    <recommendedName>
        <fullName evidence="11">MFS transporter</fullName>
    </recommendedName>
</protein>
<feature type="transmembrane region" description="Helical" evidence="8">
    <location>
        <begin position="396"/>
        <end position="418"/>
    </location>
</feature>
<dbReference type="GO" id="GO:0008643">
    <property type="term" value="P:carbohydrate transport"/>
    <property type="evidence" value="ECO:0007669"/>
    <property type="project" value="InterPro"/>
</dbReference>
<feature type="transmembrane region" description="Helical" evidence="8">
    <location>
        <begin position="124"/>
        <end position="148"/>
    </location>
</feature>
<feature type="transmembrane region" description="Helical" evidence="8">
    <location>
        <begin position="85"/>
        <end position="104"/>
    </location>
</feature>
<feature type="transmembrane region" description="Helical" evidence="8">
    <location>
        <begin position="37"/>
        <end position="56"/>
    </location>
</feature>
<evidence type="ECO:0000256" key="1">
    <source>
        <dbReference type="ARBA" id="ARBA00004651"/>
    </source>
</evidence>
<dbReference type="GO" id="GO:0015293">
    <property type="term" value="F:symporter activity"/>
    <property type="evidence" value="ECO:0007669"/>
    <property type="project" value="InterPro"/>
</dbReference>
<dbReference type="AlphaFoldDB" id="A0A150WQB1"/>
<dbReference type="Gene3D" id="1.20.1250.20">
    <property type="entry name" value="MFS general substrate transporter like domains"/>
    <property type="match status" value="1"/>
</dbReference>
<feature type="transmembrane region" description="Helical" evidence="8">
    <location>
        <begin position="168"/>
        <end position="189"/>
    </location>
</feature>